<dbReference type="PANTHER" id="PTHR42796">
    <property type="entry name" value="FUMARYLACETOACETATE HYDROLASE DOMAIN-CONTAINING PROTEIN 2A-RELATED"/>
    <property type="match status" value="1"/>
</dbReference>
<dbReference type="RefSeq" id="WP_092552400.1">
    <property type="nucleotide sequence ID" value="NZ_FNPZ01000002.1"/>
</dbReference>
<name>A0A1H3PJY1_9MICO</name>
<dbReference type="FunFam" id="3.90.850.10:FF:000002">
    <property type="entry name" value="2-hydroxyhepta-2,4-diene-1,7-dioate isomerase"/>
    <property type="match status" value="1"/>
</dbReference>
<gene>
    <name evidence="4" type="ORF">SAMN05216554_1903</name>
</gene>
<dbReference type="GO" id="GO:0019752">
    <property type="term" value="P:carboxylic acid metabolic process"/>
    <property type="evidence" value="ECO:0007669"/>
    <property type="project" value="UniProtKB-ARBA"/>
</dbReference>
<organism evidence="4 5">
    <name type="scientific">Herbiconiux ginsengi</name>
    <dbReference type="NCBI Taxonomy" id="381665"/>
    <lineage>
        <taxon>Bacteria</taxon>
        <taxon>Bacillati</taxon>
        <taxon>Actinomycetota</taxon>
        <taxon>Actinomycetes</taxon>
        <taxon>Micrococcales</taxon>
        <taxon>Microbacteriaceae</taxon>
        <taxon>Herbiconiux</taxon>
    </lineage>
</organism>
<feature type="domain" description="Fumarylacetoacetase-like C-terminal" evidence="3">
    <location>
        <begin position="85"/>
        <end position="288"/>
    </location>
</feature>
<keyword evidence="5" id="KW-1185">Reference proteome</keyword>
<dbReference type="EMBL" id="FNPZ01000002">
    <property type="protein sequence ID" value="SDZ00749.1"/>
    <property type="molecule type" value="Genomic_DNA"/>
</dbReference>
<evidence type="ECO:0000256" key="2">
    <source>
        <dbReference type="ARBA" id="ARBA00022723"/>
    </source>
</evidence>
<dbReference type="InterPro" id="IPR011234">
    <property type="entry name" value="Fumarylacetoacetase-like_C"/>
</dbReference>
<dbReference type="Gene3D" id="3.90.850.10">
    <property type="entry name" value="Fumarylacetoacetase-like, C-terminal domain"/>
    <property type="match status" value="1"/>
</dbReference>
<dbReference type="Proteomes" id="UP000198891">
    <property type="component" value="Unassembled WGS sequence"/>
</dbReference>
<evidence type="ECO:0000313" key="5">
    <source>
        <dbReference type="Proteomes" id="UP000198891"/>
    </source>
</evidence>
<dbReference type="AlphaFoldDB" id="A0A1H3PJY1"/>
<dbReference type="PANTHER" id="PTHR42796:SF4">
    <property type="entry name" value="FUMARYLACETOACETATE HYDROLASE DOMAIN-CONTAINING PROTEIN 2A"/>
    <property type="match status" value="1"/>
</dbReference>
<dbReference type="GO" id="GO:0016853">
    <property type="term" value="F:isomerase activity"/>
    <property type="evidence" value="ECO:0007669"/>
    <property type="project" value="UniProtKB-ARBA"/>
</dbReference>
<keyword evidence="2" id="KW-0479">Metal-binding</keyword>
<evidence type="ECO:0000256" key="1">
    <source>
        <dbReference type="ARBA" id="ARBA00010211"/>
    </source>
</evidence>
<evidence type="ECO:0000259" key="3">
    <source>
        <dbReference type="Pfam" id="PF01557"/>
    </source>
</evidence>
<dbReference type="GO" id="GO:0046872">
    <property type="term" value="F:metal ion binding"/>
    <property type="evidence" value="ECO:0007669"/>
    <property type="project" value="UniProtKB-KW"/>
</dbReference>
<dbReference type="SUPFAM" id="SSF56529">
    <property type="entry name" value="FAH"/>
    <property type="match status" value="1"/>
</dbReference>
<protein>
    <submittedName>
        <fullName evidence="4">2-keto-4-pentenoate hydratase/2-oxohepta-3-ene-1,7-dioic acid hydratase (Catechol pathway)</fullName>
    </submittedName>
</protein>
<sequence>MRFAHLSPRSAAGREAAGFYVVDGHRVLPVGAVTDDPPRDLQELIERGDGELHRLRAAVAAHGWHDALDLADFEHAPAVSRPPAIIAIGLNYGAHASELNLDMAAAPTVFAFWPSSLAPHEGTTSWPQSLSAEVDYEAELGVIIGKPAKDVSIADALDHVFGYTIVNDITARNVQFSEAQWIRCKSFDGFTPVGPVVVTADEVPDPQDLRLGTVLDGRTVQDSSTSEMIHSVAKLISVLSQSTTLLPGTLISTGSPAGAGYSRKPQIFLKNHSTVTIWIDGIGQLTTHCRVIED</sequence>
<dbReference type="Pfam" id="PF01557">
    <property type="entry name" value="FAA_hydrolase"/>
    <property type="match status" value="1"/>
</dbReference>
<accession>A0A1H3PJY1</accession>
<dbReference type="STRING" id="381665.SAMN05216554_1903"/>
<dbReference type="InterPro" id="IPR051121">
    <property type="entry name" value="FAH"/>
</dbReference>
<evidence type="ECO:0000313" key="4">
    <source>
        <dbReference type="EMBL" id="SDZ00749.1"/>
    </source>
</evidence>
<dbReference type="OrthoDB" id="9805307at2"/>
<proteinExistence type="inferred from homology"/>
<dbReference type="InterPro" id="IPR036663">
    <property type="entry name" value="Fumarylacetoacetase_C_sf"/>
</dbReference>
<reference evidence="4 5" key="1">
    <citation type="submission" date="2016-10" db="EMBL/GenBank/DDBJ databases">
        <authorList>
            <person name="de Groot N.N."/>
        </authorList>
    </citation>
    <scope>NUCLEOTIDE SEQUENCE [LARGE SCALE GENOMIC DNA]</scope>
    <source>
        <strain evidence="4 5">CGMCC 4.3491</strain>
    </source>
</reference>
<comment type="similarity">
    <text evidence="1">Belongs to the FAH family.</text>
</comment>